<gene>
    <name evidence="6" type="primary">IGDCC3_2</name>
    <name evidence="6" type="ORF">OS493_009480</name>
</gene>
<comment type="caution">
    <text evidence="3">Lacks conserved residue(s) required for the propagation of feature annotation.</text>
</comment>
<reference evidence="6" key="1">
    <citation type="submission" date="2023-01" db="EMBL/GenBank/DDBJ databases">
        <title>Genome assembly of the deep-sea coral Lophelia pertusa.</title>
        <authorList>
            <person name="Herrera S."/>
            <person name="Cordes E."/>
        </authorList>
    </citation>
    <scope>NUCLEOTIDE SEQUENCE</scope>
    <source>
        <strain evidence="6">USNM1676648</strain>
        <tissue evidence="6">Polyp</tissue>
    </source>
</reference>
<evidence type="ECO:0000259" key="4">
    <source>
        <dbReference type="PROSITE" id="PS50835"/>
    </source>
</evidence>
<name>A0A9X0CU00_9CNID</name>
<dbReference type="Gene3D" id="2.60.40.10">
    <property type="entry name" value="Immunoglobulins"/>
    <property type="match status" value="1"/>
</dbReference>
<dbReference type="PROSITE" id="PS50923">
    <property type="entry name" value="SUSHI"/>
    <property type="match status" value="1"/>
</dbReference>
<evidence type="ECO:0000313" key="6">
    <source>
        <dbReference type="EMBL" id="KAJ7374143.1"/>
    </source>
</evidence>
<dbReference type="EMBL" id="MU826829">
    <property type="protein sequence ID" value="KAJ7374143.1"/>
    <property type="molecule type" value="Genomic_DNA"/>
</dbReference>
<evidence type="ECO:0000256" key="2">
    <source>
        <dbReference type="ARBA" id="ARBA00023319"/>
    </source>
</evidence>
<dbReference type="SMART" id="SM00408">
    <property type="entry name" value="IGc2"/>
    <property type="match status" value="1"/>
</dbReference>
<dbReference type="PROSITE" id="PS50835">
    <property type="entry name" value="IG_LIKE"/>
    <property type="match status" value="1"/>
</dbReference>
<evidence type="ECO:0000256" key="1">
    <source>
        <dbReference type="ARBA" id="ARBA00023157"/>
    </source>
</evidence>
<dbReference type="Pfam" id="PF13927">
    <property type="entry name" value="Ig_3"/>
    <property type="match status" value="1"/>
</dbReference>
<dbReference type="InterPro" id="IPR000436">
    <property type="entry name" value="Sushi_SCR_CCP_dom"/>
</dbReference>
<proteinExistence type="predicted"/>
<feature type="disulfide bond" evidence="3">
    <location>
        <begin position="146"/>
        <end position="173"/>
    </location>
</feature>
<evidence type="ECO:0000313" key="7">
    <source>
        <dbReference type="Proteomes" id="UP001163046"/>
    </source>
</evidence>
<dbReference type="Proteomes" id="UP001163046">
    <property type="component" value="Unassembled WGS sequence"/>
</dbReference>
<dbReference type="Pfam" id="PF00084">
    <property type="entry name" value="Sushi"/>
    <property type="match status" value="1"/>
</dbReference>
<keyword evidence="7" id="KW-1185">Reference proteome</keyword>
<dbReference type="CDD" id="cd00033">
    <property type="entry name" value="CCP"/>
    <property type="match status" value="1"/>
</dbReference>
<dbReference type="InterPro" id="IPR007110">
    <property type="entry name" value="Ig-like_dom"/>
</dbReference>
<dbReference type="PANTHER" id="PTHR10075:SF14">
    <property type="entry name" value="CELL ADHESION MOLECULE DSCAM2-RELATED"/>
    <property type="match status" value="1"/>
</dbReference>
<keyword evidence="1 3" id="KW-1015">Disulfide bond</keyword>
<evidence type="ECO:0000256" key="3">
    <source>
        <dbReference type="PROSITE-ProRule" id="PRU00302"/>
    </source>
</evidence>
<dbReference type="SUPFAM" id="SSF57535">
    <property type="entry name" value="Complement control module/SCR domain"/>
    <property type="match status" value="1"/>
</dbReference>
<dbReference type="InterPro" id="IPR013783">
    <property type="entry name" value="Ig-like_fold"/>
</dbReference>
<dbReference type="AlphaFoldDB" id="A0A9X0CU00"/>
<dbReference type="InterPro" id="IPR003598">
    <property type="entry name" value="Ig_sub2"/>
</dbReference>
<keyword evidence="2" id="KW-0393">Immunoglobulin domain</keyword>
<organism evidence="6 7">
    <name type="scientific">Desmophyllum pertusum</name>
    <dbReference type="NCBI Taxonomy" id="174260"/>
    <lineage>
        <taxon>Eukaryota</taxon>
        <taxon>Metazoa</taxon>
        <taxon>Cnidaria</taxon>
        <taxon>Anthozoa</taxon>
        <taxon>Hexacorallia</taxon>
        <taxon>Scleractinia</taxon>
        <taxon>Caryophylliina</taxon>
        <taxon>Caryophylliidae</taxon>
        <taxon>Desmophyllum</taxon>
    </lineage>
</organism>
<feature type="domain" description="Sushi" evidence="5">
    <location>
        <begin position="117"/>
        <end position="175"/>
    </location>
</feature>
<protein>
    <submittedName>
        <fullName evidence="6">Immunoglobulin super DCC subclass member 3</fullName>
    </submittedName>
</protein>
<dbReference type="SUPFAM" id="SSF48726">
    <property type="entry name" value="Immunoglobulin"/>
    <property type="match status" value="1"/>
</dbReference>
<evidence type="ECO:0000259" key="5">
    <source>
        <dbReference type="PROSITE" id="PS50923"/>
    </source>
</evidence>
<keyword evidence="3" id="KW-0768">Sushi</keyword>
<sequence length="328" mass="35838">MCHASTPAGTVMGGTEVTVQTYEPVEVKIIPRSVVTVHDFDAPVRVNCSARGVPQPNITWYKDGVAMPTRTIIIGDEVIGELNLERLRPAEQGDYMCVGTTAVRTEPFSYTTKIQLKKCRELANPVDGYKVGDGQSVVGSIVRFACNPGCMMYGSSARVCGKDGKWSGTQPSCYNVGLVAYECQHYRLLTEHDRNVVSRELLGKCDNNLAEGWYRISGSAGAQMPNACPGPGRCNTRYPGWLFGAHPRKDDGCVERMVCLVIMSPAAVSTAEKYWCGIVVDSTCTSSVQLPDVTTVTAGEMRRVVLMDCELGTRVQTVYFFIHSIKIP</sequence>
<dbReference type="Gene3D" id="2.10.70.10">
    <property type="entry name" value="Complement Module, domain 1"/>
    <property type="match status" value="1"/>
</dbReference>
<feature type="domain" description="Ig-like" evidence="4">
    <location>
        <begin position="31"/>
        <end position="109"/>
    </location>
</feature>
<dbReference type="PANTHER" id="PTHR10075">
    <property type="entry name" value="BASIGIN RELATED"/>
    <property type="match status" value="1"/>
</dbReference>
<dbReference type="InterPro" id="IPR036179">
    <property type="entry name" value="Ig-like_dom_sf"/>
</dbReference>
<comment type="caution">
    <text evidence="6">The sequence shown here is derived from an EMBL/GenBank/DDBJ whole genome shotgun (WGS) entry which is preliminary data.</text>
</comment>
<dbReference type="SMART" id="SM00032">
    <property type="entry name" value="CCP"/>
    <property type="match status" value="1"/>
</dbReference>
<accession>A0A9X0CU00</accession>
<dbReference type="OrthoDB" id="10010359at2759"/>
<dbReference type="InterPro" id="IPR035976">
    <property type="entry name" value="Sushi/SCR/CCP_sf"/>
</dbReference>